<evidence type="ECO:0000313" key="2">
    <source>
        <dbReference type="Proteomes" id="UP000324831"/>
    </source>
</evidence>
<protein>
    <submittedName>
        <fullName evidence="1">Uncharacterized protein</fullName>
    </submittedName>
</protein>
<accession>A0A478FP38</accession>
<dbReference type="AlphaFoldDB" id="A0A478FP38"/>
<name>A0A478FP38_9MOLU</name>
<reference evidence="1 2" key="1">
    <citation type="submission" date="2019-01" db="EMBL/GenBank/DDBJ databases">
        <title>Draft genome sequences of Candidatus Mycoplasma haemohominis SWG34-3 identified from a patient with pyrexia, anemia and liver dysfunction.</title>
        <authorList>
            <person name="Sekizuka T."/>
            <person name="Hattori N."/>
            <person name="Katano H."/>
            <person name="Takuma T."/>
            <person name="Ito T."/>
            <person name="Arai N."/>
            <person name="Yanai R."/>
            <person name="Ishii S."/>
            <person name="Miura Y."/>
            <person name="Tokunaga T."/>
            <person name="Watanabe H."/>
            <person name="Nomura N."/>
            <person name="Eguchi J."/>
            <person name="Arai T."/>
            <person name="Hasegawa H."/>
            <person name="Nakamaki T."/>
            <person name="Wakita T."/>
            <person name="Niki Y."/>
            <person name="Kuroda M."/>
        </authorList>
    </citation>
    <scope>NUCLEOTIDE SEQUENCE [LARGE SCALE GENOMIC DNA]</scope>
    <source>
        <strain evidence="1">SWG34-3</strain>
    </source>
</reference>
<dbReference type="EMBL" id="BIMN01000001">
    <property type="protein sequence ID" value="GCE63051.1"/>
    <property type="molecule type" value="Genomic_DNA"/>
</dbReference>
<organism evidence="1 2">
    <name type="scientific">Candidatus Mycoplasma haematohominis</name>
    <dbReference type="NCBI Taxonomy" id="1494318"/>
    <lineage>
        <taxon>Bacteria</taxon>
        <taxon>Bacillati</taxon>
        <taxon>Mycoplasmatota</taxon>
        <taxon>Mollicutes</taxon>
        <taxon>Mycoplasmataceae</taxon>
        <taxon>Mycoplasma</taxon>
    </lineage>
</organism>
<dbReference type="RefSeq" id="WP_216082648.1">
    <property type="nucleotide sequence ID" value="NZ_CACTIB010000004.1"/>
</dbReference>
<evidence type="ECO:0000313" key="1">
    <source>
        <dbReference type="EMBL" id="GCE63051.1"/>
    </source>
</evidence>
<sequence>MTPQVAAGAGIGGLAVAGAGGSAIAYAAGAFDGNKSTNTDNTSVVSLTYKAQAEEELKNENKEYIGKNTDERIKKLLYDASKKDSNYLTSVQGAWENMNKQGGMSIEQPKKADIEGNNKQDDVVNYINKWCEAVSAQTLTTKPTNESDEGKKLKAFKEACFWTKAAQQ</sequence>
<gene>
    <name evidence="1" type="ORF">MHSWG343_00290</name>
</gene>
<comment type="caution">
    <text evidence="1">The sequence shown here is derived from an EMBL/GenBank/DDBJ whole genome shotgun (WGS) entry which is preliminary data.</text>
</comment>
<proteinExistence type="predicted"/>
<dbReference type="Proteomes" id="UP000324831">
    <property type="component" value="Unassembled WGS sequence"/>
</dbReference>